<reference evidence="1" key="1">
    <citation type="submission" date="2021-06" db="EMBL/GenBank/DDBJ databases">
        <authorList>
            <person name="Kallberg Y."/>
            <person name="Tangrot J."/>
            <person name="Rosling A."/>
        </authorList>
    </citation>
    <scope>NUCLEOTIDE SEQUENCE</scope>
    <source>
        <strain evidence="1">CL356</strain>
    </source>
</reference>
<dbReference type="EMBL" id="CAJVPT010013078">
    <property type="protein sequence ID" value="CAG8592704.1"/>
    <property type="molecule type" value="Genomic_DNA"/>
</dbReference>
<comment type="caution">
    <text evidence="1">The sequence shown here is derived from an EMBL/GenBank/DDBJ whole genome shotgun (WGS) entry which is preliminary data.</text>
</comment>
<proteinExistence type="predicted"/>
<dbReference type="Proteomes" id="UP000789525">
    <property type="component" value="Unassembled WGS sequence"/>
</dbReference>
<name>A0ACA9MHB9_9GLOM</name>
<accession>A0ACA9MHB9</accession>
<sequence>MHMFQTVLDVLTKTNDEKIQIAYRAYAISADGSTHFFKKDEIVWQKEESLAHTIEVEFLDLPERKLWTQEVDELAEQPDESETISPFARYVRRLSTHFEQLNDLPNYLINYARRFVTGDYSQGPISSKSSIYRDTFGFRKLLIFITRNKVIALDTSNKGQTVWSRYFGSEGFEFQRIFVVRSSTVKFPPVVVVTGVKRYDDNGNTLTRLFRLNALTGEDFLPTENASYFPSTFDIQGNTRKIFKLPLEEPEERTHILALIGEGLKARLIFINLMFLFAPFLTIYPNHDSAIRAFRKFASSFYFALSDGIGSNGLKGYGLVSETDDIKEPFKIENLWTIEFPESEKVVAIGHRPHHEKVASLGRVLGDRSVLYKYLNPHLVAVATLSSSTPATLNIHLIDVVKGTILFHAVHDSVGASHPVYMIQVENTVVYHFWKDGQSEKGYEVVVYDLYESENKDERFNTHNFSSFSHERPYVSAQAFMFPYGVRSIGVTTTKNGIATREFLFALNTDQVLGISKRILDPRRPQRALTNEDKEEMLIPYEPAIPDNKRFIL</sequence>
<evidence type="ECO:0000313" key="1">
    <source>
        <dbReference type="EMBL" id="CAG8592704.1"/>
    </source>
</evidence>
<organism evidence="1 2">
    <name type="scientific">Acaulospora colombiana</name>
    <dbReference type="NCBI Taxonomy" id="27376"/>
    <lineage>
        <taxon>Eukaryota</taxon>
        <taxon>Fungi</taxon>
        <taxon>Fungi incertae sedis</taxon>
        <taxon>Mucoromycota</taxon>
        <taxon>Glomeromycotina</taxon>
        <taxon>Glomeromycetes</taxon>
        <taxon>Diversisporales</taxon>
        <taxon>Acaulosporaceae</taxon>
        <taxon>Acaulospora</taxon>
    </lineage>
</organism>
<gene>
    <name evidence="1" type="ORF">ACOLOM_LOCUS6381</name>
</gene>
<protein>
    <submittedName>
        <fullName evidence="1">10490_t:CDS:1</fullName>
    </submittedName>
</protein>
<feature type="non-terminal residue" evidence="1">
    <location>
        <position position="553"/>
    </location>
</feature>
<evidence type="ECO:0000313" key="2">
    <source>
        <dbReference type="Proteomes" id="UP000789525"/>
    </source>
</evidence>
<feature type="non-terminal residue" evidence="1">
    <location>
        <position position="1"/>
    </location>
</feature>
<keyword evidence="2" id="KW-1185">Reference proteome</keyword>